<evidence type="ECO:0008006" key="3">
    <source>
        <dbReference type="Google" id="ProtNLM"/>
    </source>
</evidence>
<dbReference type="InterPro" id="IPR029032">
    <property type="entry name" value="AhpD-like"/>
</dbReference>
<dbReference type="EMBL" id="JBHTIS010000313">
    <property type="protein sequence ID" value="MFD1045480.1"/>
    <property type="molecule type" value="Genomic_DNA"/>
</dbReference>
<dbReference type="Gene3D" id="1.20.1290.10">
    <property type="entry name" value="AhpD-like"/>
    <property type="match status" value="1"/>
</dbReference>
<name>A0ABW3M472_9PSEU</name>
<dbReference type="Proteomes" id="UP001597045">
    <property type="component" value="Unassembled WGS sequence"/>
</dbReference>
<protein>
    <recommendedName>
        <fullName evidence="3">Alkylhydroperoxidase</fullName>
    </recommendedName>
</protein>
<dbReference type="SUPFAM" id="SSF69118">
    <property type="entry name" value="AhpD-like"/>
    <property type="match status" value="1"/>
</dbReference>
<gene>
    <name evidence="1" type="ORF">ACFQ1S_07720</name>
</gene>
<organism evidence="1 2">
    <name type="scientific">Kibdelosporangium lantanae</name>
    <dbReference type="NCBI Taxonomy" id="1497396"/>
    <lineage>
        <taxon>Bacteria</taxon>
        <taxon>Bacillati</taxon>
        <taxon>Actinomycetota</taxon>
        <taxon>Actinomycetes</taxon>
        <taxon>Pseudonocardiales</taxon>
        <taxon>Pseudonocardiaceae</taxon>
        <taxon>Kibdelosporangium</taxon>
    </lineage>
</organism>
<comment type="caution">
    <text evidence="1">The sequence shown here is derived from an EMBL/GenBank/DDBJ whole genome shotgun (WGS) entry which is preliminary data.</text>
</comment>
<accession>A0ABW3M472</accession>
<keyword evidence="2" id="KW-1185">Reference proteome</keyword>
<evidence type="ECO:0000313" key="1">
    <source>
        <dbReference type="EMBL" id="MFD1045480.1"/>
    </source>
</evidence>
<reference evidence="2" key="1">
    <citation type="journal article" date="2019" name="Int. J. Syst. Evol. Microbiol.">
        <title>The Global Catalogue of Microorganisms (GCM) 10K type strain sequencing project: providing services to taxonomists for standard genome sequencing and annotation.</title>
        <authorList>
            <consortium name="The Broad Institute Genomics Platform"/>
            <consortium name="The Broad Institute Genome Sequencing Center for Infectious Disease"/>
            <person name="Wu L."/>
            <person name="Ma J."/>
        </authorList>
    </citation>
    <scope>NUCLEOTIDE SEQUENCE [LARGE SCALE GENOMIC DNA]</scope>
    <source>
        <strain evidence="2">JCM 31486</strain>
    </source>
</reference>
<sequence>MTDEAWDQAAKHYDDEELMALVTQIGLINAFNRMNVMTRQPGGEYVAGSLH</sequence>
<evidence type="ECO:0000313" key="2">
    <source>
        <dbReference type="Proteomes" id="UP001597045"/>
    </source>
</evidence>
<proteinExistence type="predicted"/>